<dbReference type="AlphaFoldDB" id="A0A1F4S0R3"/>
<evidence type="ECO:0008006" key="5">
    <source>
        <dbReference type="Google" id="ProtNLM"/>
    </source>
</evidence>
<feature type="domain" description="AAA" evidence="1">
    <location>
        <begin position="19"/>
        <end position="143"/>
    </location>
</feature>
<dbReference type="Pfam" id="PF13635">
    <property type="entry name" value="DUF4143"/>
    <property type="match status" value="1"/>
</dbReference>
<dbReference type="SUPFAM" id="SSF52980">
    <property type="entry name" value="Restriction endonuclease-like"/>
    <property type="match status" value="1"/>
</dbReference>
<comment type="caution">
    <text evidence="3">The sequence shown here is derived from an EMBL/GenBank/DDBJ whole genome shotgun (WGS) entry which is preliminary data.</text>
</comment>
<name>A0A1F4S0R3_UNCSA</name>
<organism evidence="3 4">
    <name type="scientific">candidate division WOR-1 bacterium RIFOXYB2_FULL_36_35</name>
    <dbReference type="NCBI Taxonomy" id="1802578"/>
    <lineage>
        <taxon>Bacteria</taxon>
        <taxon>Bacillati</taxon>
        <taxon>Saganbacteria</taxon>
    </lineage>
</organism>
<dbReference type="SUPFAM" id="SSF52540">
    <property type="entry name" value="P-loop containing nucleoside triphosphate hydrolases"/>
    <property type="match status" value="1"/>
</dbReference>
<sequence>MEIEREIAKELSKEIEDIHITILIGARQVGKTFLLRKIRDEAENKGLRIGFFDLEQPHVLGELNKTDEEVFDLLVNSFDVVFIDEFHYIKNISHILKAIYDSGKRIKIFASGSSSMEIHKHIKESLAGRKITYKIYPCSFNEIGQVIKDDPLNYYFVYGGLPGLVNLVDDEKRKMLLNDILQSYLLKDIKSLIKEENIRAFNNLLYLLAQYQGSIVATASLAREIGLTPKSIENYLEILSQTYVNFPLHSFSTNFGNELKKSKKYYLYDLGIRNTILKNFANLNSREDAGHMVESFVFLELNRHVSPETEIRFWRLKDGTEVDFIWIKNQKYYPIEVKTSCKIGDAPKGLKSFMNRYPKTEKAFVLCKDQEGESNYNGVPVIYRKWDFASNIPSAV</sequence>
<evidence type="ECO:0000313" key="3">
    <source>
        <dbReference type="EMBL" id="OGC13977.1"/>
    </source>
</evidence>
<accession>A0A1F4S0R3</accession>
<dbReference type="EMBL" id="MEUA01000046">
    <property type="protein sequence ID" value="OGC13977.1"/>
    <property type="molecule type" value="Genomic_DNA"/>
</dbReference>
<reference evidence="3 4" key="1">
    <citation type="journal article" date="2016" name="Nat. Commun.">
        <title>Thousands of microbial genomes shed light on interconnected biogeochemical processes in an aquifer system.</title>
        <authorList>
            <person name="Anantharaman K."/>
            <person name="Brown C.T."/>
            <person name="Hug L.A."/>
            <person name="Sharon I."/>
            <person name="Castelle C.J."/>
            <person name="Probst A.J."/>
            <person name="Thomas B.C."/>
            <person name="Singh A."/>
            <person name="Wilkins M.J."/>
            <person name="Karaoz U."/>
            <person name="Brodie E.L."/>
            <person name="Williams K.H."/>
            <person name="Hubbard S.S."/>
            <person name="Banfield J.F."/>
        </authorList>
    </citation>
    <scope>NUCLEOTIDE SEQUENCE [LARGE SCALE GENOMIC DNA]</scope>
</reference>
<dbReference type="InterPro" id="IPR027417">
    <property type="entry name" value="P-loop_NTPase"/>
</dbReference>
<dbReference type="Proteomes" id="UP000177905">
    <property type="component" value="Unassembled WGS sequence"/>
</dbReference>
<evidence type="ECO:0000259" key="2">
    <source>
        <dbReference type="Pfam" id="PF13635"/>
    </source>
</evidence>
<dbReference type="Gene3D" id="3.40.50.300">
    <property type="entry name" value="P-loop containing nucleotide triphosphate hydrolases"/>
    <property type="match status" value="1"/>
</dbReference>
<feature type="domain" description="DUF4143" evidence="2">
    <location>
        <begin position="187"/>
        <end position="340"/>
    </location>
</feature>
<dbReference type="InterPro" id="IPR025420">
    <property type="entry name" value="DUF4143"/>
</dbReference>
<evidence type="ECO:0000313" key="4">
    <source>
        <dbReference type="Proteomes" id="UP000177905"/>
    </source>
</evidence>
<dbReference type="InterPro" id="IPR011335">
    <property type="entry name" value="Restrct_endonuc-II-like"/>
</dbReference>
<dbReference type="PANTHER" id="PTHR43566:SF1">
    <property type="entry name" value="AAA+ ATPASE DOMAIN-CONTAINING PROTEIN"/>
    <property type="match status" value="1"/>
</dbReference>
<protein>
    <recommendedName>
        <fullName evidence="5">AAA+ ATPase domain-containing protein</fullName>
    </recommendedName>
</protein>
<evidence type="ECO:0000259" key="1">
    <source>
        <dbReference type="Pfam" id="PF13173"/>
    </source>
</evidence>
<gene>
    <name evidence="3" type="ORF">A2290_04195</name>
</gene>
<dbReference type="InterPro" id="IPR041682">
    <property type="entry name" value="AAA_14"/>
</dbReference>
<dbReference type="PANTHER" id="PTHR43566">
    <property type="entry name" value="CONSERVED PROTEIN"/>
    <property type="match status" value="1"/>
</dbReference>
<proteinExistence type="predicted"/>
<dbReference type="Pfam" id="PF13173">
    <property type="entry name" value="AAA_14"/>
    <property type="match status" value="1"/>
</dbReference>